<comment type="caution">
    <text evidence="1">The sequence shown here is derived from an EMBL/GenBank/DDBJ whole genome shotgun (WGS) entry which is preliminary data.</text>
</comment>
<dbReference type="AlphaFoldDB" id="A0A8J7PIN9"/>
<dbReference type="InterPro" id="IPR011990">
    <property type="entry name" value="TPR-like_helical_dom_sf"/>
</dbReference>
<reference evidence="1" key="1">
    <citation type="submission" date="2021-02" db="EMBL/GenBank/DDBJ databases">
        <title>Genome-Resolved Metagenomics of a Microbial Community Performing Photosynthetic Biological Nutrient Removal.</title>
        <authorList>
            <person name="Mcdaniel E.A."/>
        </authorList>
    </citation>
    <scope>NUCLEOTIDE SEQUENCE</scope>
    <source>
        <strain evidence="1">UWPOB_OBS1</strain>
    </source>
</reference>
<name>A0A8J7PIN9_9BACT</name>
<evidence type="ECO:0008006" key="3">
    <source>
        <dbReference type="Google" id="ProtNLM"/>
    </source>
</evidence>
<protein>
    <recommendedName>
        <fullName evidence="3">Tetratricopeptide repeat protein</fullName>
    </recommendedName>
</protein>
<sequence>MAQSEQSLKDGLAAYGRRDYRTAVQHLSIVTAKGAAQPAVYLYLAYAFTGCGDQRRALDTYCQLMSKYPTSPESQTAFHQAVRIDPLVASRYSSVLPAAKKVVSAPGQEAFIDRVFITPPQYGHSPVSARTVELVKRAIRKVRAPYYKMLSESGATFTVAPNSMDRWPGHKDIEAKADGTESVIGEMGGQTYHRDNGGPDIGLFERPMIRGTTKLQEPFTDESIYHCAIHEMGHGIDDLMRLSLNAEFLLKHKDDIAAMNEEARSENTYYLKPMEACSEITGALIGDNVNDSQSKAVMQAFPRSTQWLRAKLGIW</sequence>
<evidence type="ECO:0000313" key="1">
    <source>
        <dbReference type="EMBL" id="MBN8662783.1"/>
    </source>
</evidence>
<organism evidence="1 2">
    <name type="scientific">Candidatus Obscuribacter phosphatis</name>
    <dbReference type="NCBI Taxonomy" id="1906157"/>
    <lineage>
        <taxon>Bacteria</taxon>
        <taxon>Bacillati</taxon>
        <taxon>Candidatus Melainabacteria</taxon>
        <taxon>Candidatus Obscuribacterales</taxon>
        <taxon>Candidatus Obscuribacteraceae</taxon>
        <taxon>Candidatus Obscuribacter</taxon>
    </lineage>
</organism>
<accession>A0A8J7PIN9</accession>
<gene>
    <name evidence="1" type="ORF">J0M35_20615</name>
</gene>
<dbReference type="Proteomes" id="UP000664277">
    <property type="component" value="Unassembled WGS sequence"/>
</dbReference>
<dbReference type="SUPFAM" id="SSF48452">
    <property type="entry name" value="TPR-like"/>
    <property type="match status" value="1"/>
</dbReference>
<dbReference type="EMBL" id="JAFLCK010000054">
    <property type="protein sequence ID" value="MBN8662783.1"/>
    <property type="molecule type" value="Genomic_DNA"/>
</dbReference>
<evidence type="ECO:0000313" key="2">
    <source>
        <dbReference type="Proteomes" id="UP000664277"/>
    </source>
</evidence>
<proteinExistence type="predicted"/>
<dbReference type="Gene3D" id="1.25.40.10">
    <property type="entry name" value="Tetratricopeptide repeat domain"/>
    <property type="match status" value="1"/>
</dbReference>